<evidence type="ECO:0000313" key="2">
    <source>
        <dbReference type="Proteomes" id="UP001611450"/>
    </source>
</evidence>
<keyword evidence="2" id="KW-1185">Reference proteome</keyword>
<gene>
    <name evidence="1" type="ORF">ACH47G_01245</name>
</gene>
<protein>
    <submittedName>
        <fullName evidence="1">Uncharacterized protein</fullName>
    </submittedName>
</protein>
<name>A0ABW7WBW0_9NOCA</name>
<reference evidence="1 2" key="1">
    <citation type="submission" date="2024-10" db="EMBL/GenBank/DDBJ databases">
        <title>The Natural Products Discovery Center: Release of the First 8490 Sequenced Strains for Exploring Actinobacteria Biosynthetic Diversity.</title>
        <authorList>
            <person name="Kalkreuter E."/>
            <person name="Kautsar S.A."/>
            <person name="Yang D."/>
            <person name="Bader C.D."/>
            <person name="Teijaro C.N."/>
            <person name="Fluegel L."/>
            <person name="Davis C.M."/>
            <person name="Simpson J.R."/>
            <person name="Lauterbach L."/>
            <person name="Steele A.D."/>
            <person name="Gui C."/>
            <person name="Meng S."/>
            <person name="Li G."/>
            <person name="Viehrig K."/>
            <person name="Ye F."/>
            <person name="Su P."/>
            <person name="Kiefer A.F."/>
            <person name="Nichols A."/>
            <person name="Cepeda A.J."/>
            <person name="Yan W."/>
            <person name="Fan B."/>
            <person name="Jiang Y."/>
            <person name="Adhikari A."/>
            <person name="Zheng C.-J."/>
            <person name="Schuster L."/>
            <person name="Cowan T.M."/>
            <person name="Smanski M.J."/>
            <person name="Chevrette M.G."/>
            <person name="De Carvalho L.P.S."/>
            <person name="Shen B."/>
        </authorList>
    </citation>
    <scope>NUCLEOTIDE SEQUENCE [LARGE SCALE GENOMIC DNA]</scope>
    <source>
        <strain evidence="1 2">NPDC019626</strain>
    </source>
</reference>
<evidence type="ECO:0000313" key="1">
    <source>
        <dbReference type="EMBL" id="MFI2319088.1"/>
    </source>
</evidence>
<accession>A0ABW7WBW0</accession>
<comment type="caution">
    <text evidence="1">The sequence shown here is derived from an EMBL/GenBank/DDBJ whole genome shotgun (WGS) entry which is preliminary data.</text>
</comment>
<dbReference type="EMBL" id="JBIRXV010000001">
    <property type="protein sequence ID" value="MFI2319088.1"/>
    <property type="molecule type" value="Genomic_DNA"/>
</dbReference>
<proteinExistence type="predicted"/>
<dbReference type="Proteomes" id="UP001611450">
    <property type="component" value="Unassembled WGS sequence"/>
</dbReference>
<organism evidence="1 2">
    <name type="scientific">Nocardia beijingensis</name>
    <dbReference type="NCBI Taxonomy" id="95162"/>
    <lineage>
        <taxon>Bacteria</taxon>
        <taxon>Bacillati</taxon>
        <taxon>Actinomycetota</taxon>
        <taxon>Actinomycetes</taxon>
        <taxon>Mycobacteriales</taxon>
        <taxon>Nocardiaceae</taxon>
        <taxon>Nocardia</taxon>
    </lineage>
</organism>
<dbReference type="RefSeq" id="WP_396946042.1">
    <property type="nucleotide sequence ID" value="NZ_JBIRXV010000001.1"/>
</dbReference>
<sequence>MELLHSLGREFRSGAVTLDLGTMNPRLMAIESAAAAVHTAA</sequence>